<accession>A0A495J097</accession>
<reference evidence="7 8" key="1">
    <citation type="submission" date="2018-10" db="EMBL/GenBank/DDBJ databases">
        <title>Genomic Encyclopedia of Archaeal and Bacterial Type Strains, Phase II (KMG-II): from individual species to whole genera.</title>
        <authorList>
            <person name="Goeker M."/>
        </authorList>
    </citation>
    <scope>NUCLEOTIDE SEQUENCE [LARGE SCALE GENOMIC DNA]</scope>
    <source>
        <strain evidence="7 8">DSM 18602</strain>
    </source>
</reference>
<dbReference type="NCBIfam" id="TIGR02937">
    <property type="entry name" value="sigma70-ECF"/>
    <property type="match status" value="1"/>
</dbReference>
<dbReference type="Gene3D" id="1.10.1740.10">
    <property type="match status" value="1"/>
</dbReference>
<dbReference type="PANTHER" id="PTHR43133">
    <property type="entry name" value="RNA POLYMERASE ECF-TYPE SIGMA FACTO"/>
    <property type="match status" value="1"/>
</dbReference>
<dbReference type="GO" id="GO:0003677">
    <property type="term" value="F:DNA binding"/>
    <property type="evidence" value="ECO:0007669"/>
    <property type="project" value="InterPro"/>
</dbReference>
<keyword evidence="3" id="KW-0731">Sigma factor</keyword>
<evidence type="ECO:0000259" key="5">
    <source>
        <dbReference type="Pfam" id="PF04542"/>
    </source>
</evidence>
<dbReference type="EMBL" id="RBKU01000001">
    <property type="protein sequence ID" value="RKR82142.1"/>
    <property type="molecule type" value="Genomic_DNA"/>
</dbReference>
<sequence>MLQQIGEQELLAAIRNGTYAAFEEMHRRHYTGLLALAIRKTGDEAEAYDLLQDMFAELWVKREGFHITNPLENYLKNRLWFKLSGYFRTKVFRAKHYQDFADFLQHQEESATRQDAETIKEIEAQYGIILEIIGRTVSEMPDKMREIFILNKDNHYTVAEIAEQLAISPKTVRNQLNNAMNRIRQATGEHSLSAIQLLALLWLTI</sequence>
<dbReference type="Proteomes" id="UP000268007">
    <property type="component" value="Unassembled WGS sequence"/>
</dbReference>
<feature type="domain" description="RNA polymerase sigma factor 70 region 4 type 2" evidence="6">
    <location>
        <begin position="131"/>
        <end position="182"/>
    </location>
</feature>
<evidence type="ECO:0000313" key="7">
    <source>
        <dbReference type="EMBL" id="RKR82142.1"/>
    </source>
</evidence>
<dbReference type="GO" id="GO:0016987">
    <property type="term" value="F:sigma factor activity"/>
    <property type="evidence" value="ECO:0007669"/>
    <property type="project" value="UniProtKB-KW"/>
</dbReference>
<evidence type="ECO:0000313" key="8">
    <source>
        <dbReference type="Proteomes" id="UP000268007"/>
    </source>
</evidence>
<name>A0A495J097_9SPHI</name>
<evidence type="ECO:0000256" key="4">
    <source>
        <dbReference type="ARBA" id="ARBA00023163"/>
    </source>
</evidence>
<dbReference type="InterPro" id="IPR013324">
    <property type="entry name" value="RNA_pol_sigma_r3/r4-like"/>
</dbReference>
<keyword evidence="8" id="KW-1185">Reference proteome</keyword>
<dbReference type="SUPFAM" id="SSF88946">
    <property type="entry name" value="Sigma2 domain of RNA polymerase sigma factors"/>
    <property type="match status" value="1"/>
</dbReference>
<dbReference type="InterPro" id="IPR036388">
    <property type="entry name" value="WH-like_DNA-bd_sf"/>
</dbReference>
<evidence type="ECO:0000256" key="1">
    <source>
        <dbReference type="ARBA" id="ARBA00010641"/>
    </source>
</evidence>
<dbReference type="Pfam" id="PF04542">
    <property type="entry name" value="Sigma70_r2"/>
    <property type="match status" value="1"/>
</dbReference>
<comment type="similarity">
    <text evidence="1">Belongs to the sigma-70 factor family. ECF subfamily.</text>
</comment>
<dbReference type="InterPro" id="IPR013249">
    <property type="entry name" value="RNA_pol_sigma70_r4_t2"/>
</dbReference>
<dbReference type="InterPro" id="IPR014284">
    <property type="entry name" value="RNA_pol_sigma-70_dom"/>
</dbReference>
<dbReference type="AlphaFoldDB" id="A0A495J097"/>
<comment type="caution">
    <text evidence="7">The sequence shown here is derived from an EMBL/GenBank/DDBJ whole genome shotgun (WGS) entry which is preliminary data.</text>
</comment>
<evidence type="ECO:0000256" key="2">
    <source>
        <dbReference type="ARBA" id="ARBA00023015"/>
    </source>
</evidence>
<keyword evidence="2" id="KW-0805">Transcription regulation</keyword>
<dbReference type="InterPro" id="IPR007627">
    <property type="entry name" value="RNA_pol_sigma70_r2"/>
</dbReference>
<evidence type="ECO:0000256" key="3">
    <source>
        <dbReference type="ARBA" id="ARBA00023082"/>
    </source>
</evidence>
<dbReference type="GO" id="GO:0006352">
    <property type="term" value="P:DNA-templated transcription initiation"/>
    <property type="evidence" value="ECO:0007669"/>
    <property type="project" value="InterPro"/>
</dbReference>
<proteinExistence type="inferred from homology"/>
<dbReference type="InterPro" id="IPR039425">
    <property type="entry name" value="RNA_pol_sigma-70-like"/>
</dbReference>
<evidence type="ECO:0000259" key="6">
    <source>
        <dbReference type="Pfam" id="PF08281"/>
    </source>
</evidence>
<dbReference type="Pfam" id="PF08281">
    <property type="entry name" value="Sigma70_r4_2"/>
    <property type="match status" value="1"/>
</dbReference>
<dbReference type="PANTHER" id="PTHR43133:SF46">
    <property type="entry name" value="RNA POLYMERASE SIGMA-70 FACTOR ECF SUBFAMILY"/>
    <property type="match status" value="1"/>
</dbReference>
<dbReference type="InterPro" id="IPR013325">
    <property type="entry name" value="RNA_pol_sigma_r2"/>
</dbReference>
<protein>
    <submittedName>
        <fullName evidence="7">RNA polymerase sigma-70 factor (ECF subfamily)</fullName>
    </submittedName>
</protein>
<gene>
    <name evidence="7" type="ORF">BDD43_2311</name>
</gene>
<organism evidence="7 8">
    <name type="scientific">Mucilaginibacter gracilis</name>
    <dbReference type="NCBI Taxonomy" id="423350"/>
    <lineage>
        <taxon>Bacteria</taxon>
        <taxon>Pseudomonadati</taxon>
        <taxon>Bacteroidota</taxon>
        <taxon>Sphingobacteriia</taxon>
        <taxon>Sphingobacteriales</taxon>
        <taxon>Sphingobacteriaceae</taxon>
        <taxon>Mucilaginibacter</taxon>
    </lineage>
</organism>
<dbReference type="SUPFAM" id="SSF88659">
    <property type="entry name" value="Sigma3 and sigma4 domains of RNA polymerase sigma factors"/>
    <property type="match status" value="1"/>
</dbReference>
<feature type="domain" description="RNA polymerase sigma-70 region 2" evidence="5">
    <location>
        <begin position="26"/>
        <end position="88"/>
    </location>
</feature>
<dbReference type="OrthoDB" id="654988at2"/>
<dbReference type="Gene3D" id="1.10.10.10">
    <property type="entry name" value="Winged helix-like DNA-binding domain superfamily/Winged helix DNA-binding domain"/>
    <property type="match status" value="1"/>
</dbReference>
<dbReference type="RefSeq" id="WP_121197766.1">
    <property type="nucleotide sequence ID" value="NZ_RBKU01000001.1"/>
</dbReference>
<keyword evidence="4" id="KW-0804">Transcription</keyword>